<evidence type="ECO:0000256" key="1">
    <source>
        <dbReference type="SAM" id="SignalP"/>
    </source>
</evidence>
<organism evidence="2 3">
    <name type="scientific">Micavibrio aeruginosavorus</name>
    <dbReference type="NCBI Taxonomy" id="349221"/>
    <lineage>
        <taxon>Bacteria</taxon>
        <taxon>Pseudomonadati</taxon>
        <taxon>Bdellovibrionota</taxon>
        <taxon>Bdellovibrionia</taxon>
        <taxon>Bdellovibrionales</taxon>
        <taxon>Pseudobdellovibrionaceae</taxon>
        <taxon>Micavibrio</taxon>
    </lineage>
</organism>
<sequence length="445" mass="49405">MRPINLKRLPLLMGSACLIILTGCSSIAKGITEAVIDGGPQQDTRQCEIEGPEFDGIQQSLNQQSSSSPKITKVLMVHGISSHLPGYSSGLQKKLYDKLNLTITDSEVKNIELDSAQIQWKDGDPHTLGTLRITRHTNADHTQELLFYELTWSPISEPQKQQLAADSANNEGLPRASINGTLKSFMNATVPDLLIYNGNGYNRITASVKESVCWMLSNNWENLPDKGVHECEKWEGSTFSNLSADDHFFITHSLGSRITIDTIQNFGNITADNSNPTKKDIQDKIRKDVSKKDFTVFMMANQLPLLQMGRDTPEVSNEEKTYCAANGTMAEKRVMRRMGIVAFSDPNDILSYPVPLDFTTSQIDSRICPAVTNVSLNIAEQKNLFDAASFANPMTAHSGYMEDDRVIDLIANGMKKNQMTPLVAQKCQWLETATIKSKPEKKKAN</sequence>
<evidence type="ECO:0008006" key="4">
    <source>
        <dbReference type="Google" id="ProtNLM"/>
    </source>
</evidence>
<dbReference type="EMBL" id="QFOT01000028">
    <property type="protein sequence ID" value="PZP56369.1"/>
    <property type="molecule type" value="Genomic_DNA"/>
</dbReference>
<evidence type="ECO:0000313" key="2">
    <source>
        <dbReference type="EMBL" id="PZP56369.1"/>
    </source>
</evidence>
<comment type="caution">
    <text evidence="2">The sequence shown here is derived from an EMBL/GenBank/DDBJ whole genome shotgun (WGS) entry which is preliminary data.</text>
</comment>
<keyword evidence="1" id="KW-0732">Signal</keyword>
<gene>
    <name evidence="2" type="ORF">DI586_03960</name>
</gene>
<dbReference type="AlphaFoldDB" id="A0A2W5HRR7"/>
<evidence type="ECO:0000313" key="3">
    <source>
        <dbReference type="Proteomes" id="UP000249739"/>
    </source>
</evidence>
<accession>A0A2W5HRR7</accession>
<reference evidence="2 3" key="1">
    <citation type="submission" date="2017-08" db="EMBL/GenBank/DDBJ databases">
        <title>Infants hospitalized years apart are colonized by the same room-sourced microbial strains.</title>
        <authorList>
            <person name="Brooks B."/>
            <person name="Olm M.R."/>
            <person name="Firek B.A."/>
            <person name="Baker R."/>
            <person name="Thomas B.C."/>
            <person name="Morowitz M.J."/>
            <person name="Banfield J.F."/>
        </authorList>
    </citation>
    <scope>NUCLEOTIDE SEQUENCE [LARGE SCALE GENOMIC DNA]</scope>
    <source>
        <strain evidence="2">S2_006_000_R2_64</strain>
    </source>
</reference>
<dbReference type="Proteomes" id="UP000249739">
    <property type="component" value="Unassembled WGS sequence"/>
</dbReference>
<proteinExistence type="predicted"/>
<name>A0A2W5HRR7_9BACT</name>
<protein>
    <recommendedName>
        <fullName evidence="4">Alpha/beta hydrolase</fullName>
    </recommendedName>
</protein>
<feature type="chain" id="PRO_5016062716" description="Alpha/beta hydrolase" evidence="1">
    <location>
        <begin position="29"/>
        <end position="445"/>
    </location>
</feature>
<feature type="signal peptide" evidence="1">
    <location>
        <begin position="1"/>
        <end position="28"/>
    </location>
</feature>
<dbReference type="PROSITE" id="PS51257">
    <property type="entry name" value="PROKAR_LIPOPROTEIN"/>
    <property type="match status" value="1"/>
</dbReference>